<evidence type="ECO:0000313" key="3">
    <source>
        <dbReference type="Proteomes" id="UP001437256"/>
    </source>
</evidence>
<organism evidence="2 3">
    <name type="scientific">Marasmius tenuissimus</name>
    <dbReference type="NCBI Taxonomy" id="585030"/>
    <lineage>
        <taxon>Eukaryota</taxon>
        <taxon>Fungi</taxon>
        <taxon>Dikarya</taxon>
        <taxon>Basidiomycota</taxon>
        <taxon>Agaricomycotina</taxon>
        <taxon>Agaricomycetes</taxon>
        <taxon>Agaricomycetidae</taxon>
        <taxon>Agaricales</taxon>
        <taxon>Marasmiineae</taxon>
        <taxon>Marasmiaceae</taxon>
        <taxon>Marasmius</taxon>
    </lineage>
</organism>
<sequence>CSHAPPSARAKAHCCMEKKKQPDGETGMPTATPLVAGPAKKKRKTIQDTLDNVVDFGMTESGQKRADIKFLRCGAT</sequence>
<proteinExistence type="predicted"/>
<dbReference type="EMBL" id="JBBXMP010001581">
    <property type="protein sequence ID" value="KAL0056515.1"/>
    <property type="molecule type" value="Genomic_DNA"/>
</dbReference>
<dbReference type="Proteomes" id="UP001437256">
    <property type="component" value="Unassembled WGS sequence"/>
</dbReference>
<evidence type="ECO:0000313" key="2">
    <source>
        <dbReference type="EMBL" id="KAL0056515.1"/>
    </source>
</evidence>
<evidence type="ECO:0000256" key="1">
    <source>
        <dbReference type="SAM" id="MobiDB-lite"/>
    </source>
</evidence>
<name>A0ABR2Z5H0_9AGAR</name>
<accession>A0ABR2Z5H0</accession>
<gene>
    <name evidence="2" type="ORF">AAF712_016881</name>
</gene>
<comment type="caution">
    <text evidence="2">The sequence shown here is derived from an EMBL/GenBank/DDBJ whole genome shotgun (WGS) entry which is preliminary data.</text>
</comment>
<feature type="non-terminal residue" evidence="2">
    <location>
        <position position="1"/>
    </location>
</feature>
<feature type="compositionally biased region" description="Basic and acidic residues" evidence="1">
    <location>
        <begin position="14"/>
        <end position="23"/>
    </location>
</feature>
<feature type="region of interest" description="Disordered" evidence="1">
    <location>
        <begin position="1"/>
        <end position="43"/>
    </location>
</feature>
<protein>
    <submittedName>
        <fullName evidence="2">Uncharacterized protein</fullName>
    </submittedName>
</protein>
<keyword evidence="3" id="KW-1185">Reference proteome</keyword>
<reference evidence="2 3" key="1">
    <citation type="submission" date="2024-05" db="EMBL/GenBank/DDBJ databases">
        <title>A draft genome resource for the thread blight pathogen Marasmius tenuissimus strain MS-2.</title>
        <authorList>
            <person name="Yulfo-Soto G.E."/>
            <person name="Baruah I.K."/>
            <person name="Amoako-Attah I."/>
            <person name="Bukari Y."/>
            <person name="Meinhardt L.W."/>
            <person name="Bailey B.A."/>
            <person name="Cohen S.P."/>
        </authorList>
    </citation>
    <scope>NUCLEOTIDE SEQUENCE [LARGE SCALE GENOMIC DNA]</scope>
    <source>
        <strain evidence="2 3">MS-2</strain>
    </source>
</reference>